<dbReference type="KEGG" id="hcv:FTV88_1996"/>
<evidence type="ECO:0000313" key="1">
    <source>
        <dbReference type="EMBL" id="QGG48094.1"/>
    </source>
</evidence>
<protein>
    <submittedName>
        <fullName evidence="1">Uncharacterized protein</fullName>
    </submittedName>
</protein>
<dbReference type="Proteomes" id="UP000366051">
    <property type="component" value="Chromosome"/>
</dbReference>
<dbReference type="EMBL" id="CP045875">
    <property type="protein sequence ID" value="QGG48094.1"/>
    <property type="molecule type" value="Genomic_DNA"/>
</dbReference>
<dbReference type="OrthoDB" id="2086428at2"/>
<organism evidence="1 2">
    <name type="scientific">Heliorestis convoluta</name>
    <dbReference type="NCBI Taxonomy" id="356322"/>
    <lineage>
        <taxon>Bacteria</taxon>
        <taxon>Bacillati</taxon>
        <taxon>Bacillota</taxon>
        <taxon>Clostridia</taxon>
        <taxon>Eubacteriales</taxon>
        <taxon>Heliobacteriaceae</taxon>
        <taxon>Heliorestis</taxon>
    </lineage>
</organism>
<name>A0A5Q2MYR8_9FIRM</name>
<gene>
    <name evidence="1" type="ORF">FTV88_1996</name>
</gene>
<reference evidence="2" key="1">
    <citation type="submission" date="2019-11" db="EMBL/GenBank/DDBJ databases">
        <title>Genome sequence of Heliorestis convoluta strain HH, an alkaliphilic and minimalistic phototrophic bacterium from a soda lake in Egypt.</title>
        <authorList>
            <person name="Dewey E.D."/>
            <person name="Stokes L.M."/>
            <person name="Burchell B.M."/>
            <person name="Shaffer K.N."/>
            <person name="Huntington A.M."/>
            <person name="Baker J.M."/>
            <person name="Nadendla S."/>
            <person name="Giglio M.G."/>
            <person name="Touchman J.W."/>
            <person name="Blankenship R.E."/>
            <person name="Madigan M.T."/>
            <person name="Sattley W.M."/>
        </authorList>
    </citation>
    <scope>NUCLEOTIDE SEQUENCE [LARGE SCALE GENOMIC DNA]</scope>
    <source>
        <strain evidence="2">HH</strain>
    </source>
</reference>
<dbReference type="RefSeq" id="WP_153725351.1">
    <property type="nucleotide sequence ID" value="NZ_CP045875.1"/>
</dbReference>
<accession>A0A5Q2MYR8</accession>
<sequence length="57" mass="6390">MTDQKRPQIVAGPDGDALEATLDAQTAISWDKQKGWYDLAAQIAKNDRDEEDVDDNR</sequence>
<dbReference type="AlphaFoldDB" id="A0A5Q2MYR8"/>
<proteinExistence type="predicted"/>
<keyword evidence="2" id="KW-1185">Reference proteome</keyword>
<evidence type="ECO:0000313" key="2">
    <source>
        <dbReference type="Proteomes" id="UP000366051"/>
    </source>
</evidence>